<evidence type="ECO:0000256" key="1">
    <source>
        <dbReference type="SAM" id="Phobius"/>
    </source>
</evidence>
<dbReference type="AlphaFoldDB" id="A0AA36AYI5"/>
<dbReference type="Proteomes" id="UP001162480">
    <property type="component" value="Chromosome 6"/>
</dbReference>
<keyword evidence="1" id="KW-0812">Transmembrane</keyword>
<keyword evidence="3" id="KW-1185">Reference proteome</keyword>
<protein>
    <submittedName>
        <fullName evidence="2">Uncharacterized protein</fullName>
    </submittedName>
</protein>
<keyword evidence="1" id="KW-0472">Membrane</keyword>
<feature type="transmembrane region" description="Helical" evidence="1">
    <location>
        <begin position="176"/>
        <end position="198"/>
    </location>
</feature>
<keyword evidence="1" id="KW-1133">Transmembrane helix</keyword>
<proteinExistence type="predicted"/>
<gene>
    <name evidence="2" type="ORF">OCTVUL_1B001617</name>
</gene>
<sequence>MKLDGQLELIRPINDHVSNELSDGMLEQYLIQLHQLLHERPPLTQIFNTNKNRQAIKEVDQELGKLIRQLLENSSENALEVVDQPIYSAAYVAAQKCGIKIRVRQKSNVYKRSAWIERINREVIQLRADILSFLKQAKRKLINAIRIIAKHDLYKKTKDTQIEILKQKLQLKTKRLVLILPVIAFSLSVLVPSFGTIIHCM</sequence>
<accession>A0AA36AYI5</accession>
<dbReference type="EMBL" id="OX597819">
    <property type="protein sequence ID" value="CAI9723926.1"/>
    <property type="molecule type" value="Genomic_DNA"/>
</dbReference>
<name>A0AA36AYI5_OCTVU</name>
<reference evidence="2" key="1">
    <citation type="submission" date="2023-08" db="EMBL/GenBank/DDBJ databases">
        <authorList>
            <person name="Alioto T."/>
            <person name="Alioto T."/>
            <person name="Gomez Garrido J."/>
        </authorList>
    </citation>
    <scope>NUCLEOTIDE SEQUENCE</scope>
</reference>
<organism evidence="2 3">
    <name type="scientific">Octopus vulgaris</name>
    <name type="common">Common octopus</name>
    <dbReference type="NCBI Taxonomy" id="6645"/>
    <lineage>
        <taxon>Eukaryota</taxon>
        <taxon>Metazoa</taxon>
        <taxon>Spiralia</taxon>
        <taxon>Lophotrochozoa</taxon>
        <taxon>Mollusca</taxon>
        <taxon>Cephalopoda</taxon>
        <taxon>Coleoidea</taxon>
        <taxon>Octopodiformes</taxon>
        <taxon>Octopoda</taxon>
        <taxon>Incirrata</taxon>
        <taxon>Octopodidae</taxon>
        <taxon>Octopus</taxon>
    </lineage>
</organism>
<evidence type="ECO:0000313" key="2">
    <source>
        <dbReference type="EMBL" id="CAI9723926.1"/>
    </source>
</evidence>
<evidence type="ECO:0000313" key="3">
    <source>
        <dbReference type="Proteomes" id="UP001162480"/>
    </source>
</evidence>